<protein>
    <submittedName>
        <fullName evidence="1">Uncharacterized protein</fullName>
    </submittedName>
</protein>
<accession>A0ABP4VWR5</accession>
<dbReference type="Proteomes" id="UP001500655">
    <property type="component" value="Unassembled WGS sequence"/>
</dbReference>
<organism evidence="1 2">
    <name type="scientific">Luedemannella helvata</name>
    <dbReference type="NCBI Taxonomy" id="349315"/>
    <lineage>
        <taxon>Bacteria</taxon>
        <taxon>Bacillati</taxon>
        <taxon>Actinomycetota</taxon>
        <taxon>Actinomycetes</taxon>
        <taxon>Micromonosporales</taxon>
        <taxon>Micromonosporaceae</taxon>
        <taxon>Luedemannella</taxon>
    </lineage>
</organism>
<comment type="caution">
    <text evidence="1">The sequence shown here is derived from an EMBL/GenBank/DDBJ whole genome shotgun (WGS) entry which is preliminary data.</text>
</comment>
<keyword evidence="2" id="KW-1185">Reference proteome</keyword>
<gene>
    <name evidence="1" type="ORF">GCM10009681_08940</name>
</gene>
<reference evidence="2" key="1">
    <citation type="journal article" date="2019" name="Int. J. Syst. Evol. Microbiol.">
        <title>The Global Catalogue of Microorganisms (GCM) 10K type strain sequencing project: providing services to taxonomists for standard genome sequencing and annotation.</title>
        <authorList>
            <consortium name="The Broad Institute Genomics Platform"/>
            <consortium name="The Broad Institute Genome Sequencing Center for Infectious Disease"/>
            <person name="Wu L."/>
            <person name="Ma J."/>
        </authorList>
    </citation>
    <scope>NUCLEOTIDE SEQUENCE [LARGE SCALE GENOMIC DNA]</scope>
    <source>
        <strain evidence="2">JCM 13249</strain>
    </source>
</reference>
<name>A0ABP4VWR5_9ACTN</name>
<evidence type="ECO:0000313" key="1">
    <source>
        <dbReference type="EMBL" id="GAA1740248.1"/>
    </source>
</evidence>
<evidence type="ECO:0000313" key="2">
    <source>
        <dbReference type="Proteomes" id="UP001500655"/>
    </source>
</evidence>
<sequence>MLQVLAHLRDAAQVEHPVQVHDETSAVRPGCESQVHTSLPLDTDAPPIPEITLRTDRVRGSFAAGIVRATGNAQQNVPGRGIEKLGAAGQGGNMNYLSHLLLPLVRAWG</sequence>
<dbReference type="EMBL" id="BAAALS010000003">
    <property type="protein sequence ID" value="GAA1740248.1"/>
    <property type="molecule type" value="Genomic_DNA"/>
</dbReference>
<proteinExistence type="predicted"/>